<dbReference type="InterPro" id="IPR025724">
    <property type="entry name" value="GAG-pre-integrase_dom"/>
</dbReference>
<feature type="region of interest" description="Disordered" evidence="2">
    <location>
        <begin position="210"/>
        <end position="267"/>
    </location>
</feature>
<gene>
    <name evidence="4" type="ORF">O181_030546</name>
</gene>
<evidence type="ECO:0000256" key="2">
    <source>
        <dbReference type="SAM" id="MobiDB-lite"/>
    </source>
</evidence>
<accession>A0A9Q3CT71</accession>
<dbReference type="PROSITE" id="PS50994">
    <property type="entry name" value="INTEGRASE"/>
    <property type="match status" value="1"/>
</dbReference>
<dbReference type="PANTHER" id="PTHR11439">
    <property type="entry name" value="GAG-POL-RELATED RETROTRANSPOSON"/>
    <property type="match status" value="1"/>
</dbReference>
<dbReference type="OrthoDB" id="2506833at2759"/>
<dbReference type="InterPro" id="IPR001584">
    <property type="entry name" value="Integrase_cat-core"/>
</dbReference>
<dbReference type="Pfam" id="PF00665">
    <property type="entry name" value="rve"/>
    <property type="match status" value="1"/>
</dbReference>
<sequence>MPEIPINIEDSSSEEELVKTKLIKLTRTNWVQWSCQVENYFISKGMDDLFSAPTEEIKKTNRFRKKNSCAIALLWSSISPEFEGILLNNKTSFLQCWEALGSACGKNSIITLSRTLQKLINLRYEPGSSLENHINEYHKLHAHYQSLTAGKTSSMQLTNDMAAIFFLHSLDNDKELSGLCQTMYDLKPFELNTITDRVAVEHSRRQNDTSLILLADKNKQKEPLKQTNQQENNMSGQRRNTNKSKKKGFSNKKPGNPPQSTESDPNKRLENLEKLMNKLQSTLKISSVNVTDTPSSNDPPASDSDAFMIDCCHSLVKPTPNSNIIYLDSGAGRTVVKDLSLLQNPVRVNKQINTFSIPVTVKYEGTLIFKGIHIHPVYYVPDGPVNLLSVSQLCDHGLKISTKSNMMLVKQHNKIVAIFYREGNLFAMKIPTPTLYSITINNPDWHITLGHPNDDYLKRMIKSGIITGNFTRSSECEVCKVAKIKNRPHSTQLPQSKSPFFKLHMDTLQISPANKKGHRYVLVLVNDYSRYNRIYCLTHKHQAEDYIESFINEIRNKLNIIPAYLHTDRGGEFSSKTFVEKLKGRGICFEQGPPNSPQTNGVSEQFNQSLLSKMRCIIGKSNVPTYLWDEAAKHASLLLNQLPHKYLNFKSPIDKLDESNSKIEPRIDINKILPFGIKVIVKTHTASRKIDMPGRMMRALTFEQYSDALRVLDPQTGQIKITRDYAVSSNPISPVLRQPENTLPQDLMTKILLKLPSQNKSSKYTLPVQESLVENQSPLPVSLNSGNSQRIPIDKHYDYVPFYEKPDKNISSSISSDNIIEGKRSKKLPDRLMLTDTVPYTQAINSVAEKDKWKEAMDNEFNSLMNHNTGELVPYPKNNEKVIGGMWCLTKKKNEFGEVYCYKARWVVFGNHQEHLLHYFDTWASVGRNETFKTMLSLIINLNLIAYQFDIETAFLHGDMDTIVHVKQVKGYEQAGKENWVWRLNRSLYGTKQAPRMWKEKLTKVLSDLDLFSSKSDESLFINKDYSLMLHIHVDDGFLIGKSDKTIINFLETLNSKLKLKFKKQPNQHLGYTLIWKKKEILINQSDLINKLLNEHDMIDCKAVKTPCNGNFLQEIDNNSDIINLTEYQQAIGSLNYLAQHTRPDIMFTVNQLSRFSTNPTTKHWTAVKHLLRYLKGTLAFNLSYKKSQSSSCISKLMGWADADYANARDDRKSISGYVIQVYENPVCWLSKRQTVVAQSTTEAEYISMNVCAKQMRWLSFVLRDLGQRIEKPTLFNDNSGAVIISKQASLNTNTKHIEVRYQYLRDCVLKNLLNIIQVSTTQMIADVLTKPLGVQKLNEVYLQLHLEDPGGVSEI</sequence>
<keyword evidence="1" id="KW-0694">RNA-binding</keyword>
<dbReference type="Pfam" id="PF07727">
    <property type="entry name" value="RVT_2"/>
    <property type="match status" value="1"/>
</dbReference>
<dbReference type="PANTHER" id="PTHR11439:SF483">
    <property type="entry name" value="PEPTIDE SYNTHASE GLIP-LIKE, PUTATIVE (AFU_ORTHOLOGUE AFUA_3G12920)-RELATED"/>
    <property type="match status" value="1"/>
</dbReference>
<dbReference type="Gene3D" id="3.30.420.10">
    <property type="entry name" value="Ribonuclease H-like superfamily/Ribonuclease H"/>
    <property type="match status" value="1"/>
</dbReference>
<dbReference type="GO" id="GO:0005634">
    <property type="term" value="C:nucleus"/>
    <property type="evidence" value="ECO:0007669"/>
    <property type="project" value="UniProtKB-ARBA"/>
</dbReference>
<keyword evidence="5" id="KW-1185">Reference proteome</keyword>
<evidence type="ECO:0000259" key="3">
    <source>
        <dbReference type="PROSITE" id="PS50994"/>
    </source>
</evidence>
<dbReference type="SUPFAM" id="SSF53098">
    <property type="entry name" value="Ribonuclease H-like"/>
    <property type="match status" value="1"/>
</dbReference>
<reference evidence="4" key="1">
    <citation type="submission" date="2021-03" db="EMBL/GenBank/DDBJ databases">
        <title>Draft genome sequence of rust myrtle Austropuccinia psidii MF-1, a brazilian biotype.</title>
        <authorList>
            <person name="Quecine M.C."/>
            <person name="Pachon D.M.R."/>
            <person name="Bonatelli M.L."/>
            <person name="Correr F.H."/>
            <person name="Franceschini L.M."/>
            <person name="Leite T.F."/>
            <person name="Margarido G.R.A."/>
            <person name="Almeida C.A."/>
            <person name="Ferrarezi J.A."/>
            <person name="Labate C.A."/>
        </authorList>
    </citation>
    <scope>NUCLEOTIDE SEQUENCE</scope>
    <source>
        <strain evidence="4">MF-1</strain>
    </source>
</reference>
<comment type="caution">
    <text evidence="4">The sequence shown here is derived from an EMBL/GenBank/DDBJ whole genome shotgun (WGS) entry which is preliminary data.</text>
</comment>
<dbReference type="Proteomes" id="UP000765509">
    <property type="component" value="Unassembled WGS sequence"/>
</dbReference>
<feature type="domain" description="Integrase catalytic" evidence="3">
    <location>
        <begin position="495"/>
        <end position="660"/>
    </location>
</feature>
<dbReference type="SUPFAM" id="SSF56672">
    <property type="entry name" value="DNA/RNA polymerases"/>
    <property type="match status" value="1"/>
</dbReference>
<organism evidence="4 5">
    <name type="scientific">Austropuccinia psidii MF-1</name>
    <dbReference type="NCBI Taxonomy" id="1389203"/>
    <lineage>
        <taxon>Eukaryota</taxon>
        <taxon>Fungi</taxon>
        <taxon>Dikarya</taxon>
        <taxon>Basidiomycota</taxon>
        <taxon>Pucciniomycotina</taxon>
        <taxon>Pucciniomycetes</taxon>
        <taxon>Pucciniales</taxon>
        <taxon>Sphaerophragmiaceae</taxon>
        <taxon>Austropuccinia</taxon>
    </lineage>
</organism>
<evidence type="ECO:0000313" key="5">
    <source>
        <dbReference type="Proteomes" id="UP000765509"/>
    </source>
</evidence>
<name>A0A9Q3CT71_9BASI</name>
<dbReference type="InterPro" id="IPR012337">
    <property type="entry name" value="RNaseH-like_sf"/>
</dbReference>
<proteinExistence type="predicted"/>
<feature type="compositionally biased region" description="Basic residues" evidence="2">
    <location>
        <begin position="240"/>
        <end position="250"/>
    </location>
</feature>
<dbReference type="Pfam" id="PF13976">
    <property type="entry name" value="gag_pre-integrs"/>
    <property type="match status" value="1"/>
</dbReference>
<feature type="compositionally biased region" description="Polar residues" evidence="2">
    <location>
        <begin position="225"/>
        <end position="239"/>
    </location>
</feature>
<dbReference type="InterPro" id="IPR043502">
    <property type="entry name" value="DNA/RNA_pol_sf"/>
</dbReference>
<dbReference type="InterPro" id="IPR013103">
    <property type="entry name" value="RVT_2"/>
</dbReference>
<dbReference type="InterPro" id="IPR036397">
    <property type="entry name" value="RNaseH_sf"/>
</dbReference>
<protein>
    <recommendedName>
        <fullName evidence="3">Integrase catalytic domain-containing protein</fullName>
    </recommendedName>
</protein>
<dbReference type="GO" id="GO:0015074">
    <property type="term" value="P:DNA integration"/>
    <property type="evidence" value="ECO:0007669"/>
    <property type="project" value="InterPro"/>
</dbReference>
<dbReference type="GO" id="GO:0003723">
    <property type="term" value="F:RNA binding"/>
    <property type="evidence" value="ECO:0007669"/>
    <property type="project" value="UniProtKB-KW"/>
</dbReference>
<dbReference type="EMBL" id="AVOT02010784">
    <property type="protein sequence ID" value="MBW0490831.1"/>
    <property type="molecule type" value="Genomic_DNA"/>
</dbReference>
<dbReference type="CDD" id="cd09272">
    <property type="entry name" value="RNase_HI_RT_Ty1"/>
    <property type="match status" value="1"/>
</dbReference>
<evidence type="ECO:0000256" key="1">
    <source>
        <dbReference type="ARBA" id="ARBA00022884"/>
    </source>
</evidence>
<evidence type="ECO:0000313" key="4">
    <source>
        <dbReference type="EMBL" id="MBW0490831.1"/>
    </source>
</evidence>